<dbReference type="InterPro" id="IPR051395">
    <property type="entry name" value="Cytochrome_c_Peroxidase/MauG"/>
</dbReference>
<dbReference type="AlphaFoldDB" id="A0A382VQR2"/>
<dbReference type="InterPro" id="IPR009056">
    <property type="entry name" value="Cyt_c-like_dom"/>
</dbReference>
<dbReference type="Pfam" id="PF06537">
    <property type="entry name" value="DHOR"/>
    <property type="match status" value="1"/>
</dbReference>
<keyword evidence="1" id="KW-0349">Heme</keyword>
<dbReference type="PANTHER" id="PTHR30600:SF4">
    <property type="entry name" value="CYTOCHROME C DOMAIN-CONTAINING PROTEIN"/>
    <property type="match status" value="1"/>
</dbReference>
<dbReference type="GO" id="GO:0004130">
    <property type="term" value="F:cytochrome-c peroxidase activity"/>
    <property type="evidence" value="ECO:0007669"/>
    <property type="project" value="TreeGrafter"/>
</dbReference>
<feature type="non-terminal residue" evidence="5">
    <location>
        <position position="1"/>
    </location>
</feature>
<dbReference type="EMBL" id="UINC01153553">
    <property type="protein sequence ID" value="SVD48335.1"/>
    <property type="molecule type" value="Genomic_DNA"/>
</dbReference>
<dbReference type="GO" id="GO:0020037">
    <property type="term" value="F:heme binding"/>
    <property type="evidence" value="ECO:0007669"/>
    <property type="project" value="InterPro"/>
</dbReference>
<dbReference type="PANTHER" id="PTHR30600">
    <property type="entry name" value="CYTOCHROME C PEROXIDASE-RELATED"/>
    <property type="match status" value="1"/>
</dbReference>
<evidence type="ECO:0000256" key="1">
    <source>
        <dbReference type="ARBA" id="ARBA00022617"/>
    </source>
</evidence>
<reference evidence="5" key="1">
    <citation type="submission" date="2018-05" db="EMBL/GenBank/DDBJ databases">
        <authorList>
            <person name="Lanie J.A."/>
            <person name="Ng W.-L."/>
            <person name="Kazmierczak K.M."/>
            <person name="Andrzejewski T.M."/>
            <person name="Davidsen T.M."/>
            <person name="Wayne K.J."/>
            <person name="Tettelin H."/>
            <person name="Glass J.I."/>
            <person name="Rusch D."/>
            <person name="Podicherti R."/>
            <person name="Tsui H.-C.T."/>
            <person name="Winkler M.E."/>
        </authorList>
    </citation>
    <scope>NUCLEOTIDE SEQUENCE</scope>
</reference>
<dbReference type="InterPro" id="IPR036909">
    <property type="entry name" value="Cyt_c-like_dom_sf"/>
</dbReference>
<evidence type="ECO:0000256" key="3">
    <source>
        <dbReference type="ARBA" id="ARBA00023004"/>
    </source>
</evidence>
<dbReference type="InterPro" id="IPR010538">
    <property type="entry name" value="DHOR"/>
</dbReference>
<dbReference type="GO" id="GO:0009055">
    <property type="term" value="F:electron transfer activity"/>
    <property type="evidence" value="ECO:0007669"/>
    <property type="project" value="InterPro"/>
</dbReference>
<evidence type="ECO:0000256" key="2">
    <source>
        <dbReference type="ARBA" id="ARBA00022723"/>
    </source>
</evidence>
<dbReference type="GO" id="GO:0046872">
    <property type="term" value="F:metal ion binding"/>
    <property type="evidence" value="ECO:0007669"/>
    <property type="project" value="UniProtKB-KW"/>
</dbReference>
<feature type="domain" description="Cytochrome c" evidence="4">
    <location>
        <begin position="144"/>
        <end position="276"/>
    </location>
</feature>
<proteinExistence type="predicted"/>
<keyword evidence="2" id="KW-0479">Metal-binding</keyword>
<evidence type="ECO:0000259" key="4">
    <source>
        <dbReference type="PROSITE" id="PS51007"/>
    </source>
</evidence>
<protein>
    <recommendedName>
        <fullName evidence="4">Cytochrome c domain-containing protein</fullName>
    </recommendedName>
</protein>
<accession>A0A382VQR2</accession>
<dbReference type="SUPFAM" id="SSF46626">
    <property type="entry name" value="Cytochrome c"/>
    <property type="match status" value="1"/>
</dbReference>
<evidence type="ECO:0000313" key="5">
    <source>
        <dbReference type="EMBL" id="SVD48335.1"/>
    </source>
</evidence>
<gene>
    <name evidence="5" type="ORF">METZ01_LOCUS401189</name>
</gene>
<keyword evidence="3" id="KW-0408">Iron</keyword>
<name>A0A382VQR2_9ZZZZ</name>
<organism evidence="5">
    <name type="scientific">marine metagenome</name>
    <dbReference type="NCBI Taxonomy" id="408172"/>
    <lineage>
        <taxon>unclassified sequences</taxon>
        <taxon>metagenomes</taxon>
        <taxon>ecological metagenomes</taxon>
    </lineage>
</organism>
<sequence length="276" mass="29877">NHGPLGPEVLYSGRGAPATHGLGLLEAVDEALIVSRADPEDADGDGISGRVNWVWDPVAKKRALGRFGWKANVVSLYQQVAGAAVADMGITTSVYPTQNCLPAQSACLSAPDGGVPELDDVRLAKLVLYSRSLAVPARRNVNEPIVRKGELLFLDSGCGGCHLPNWETSSEALMPELAGQNIHAYTDLLLHDMGQGLADGRPDFEASGREWRTPPLWGIGLIHRVNFHEFFLHDGRARGLMEAILWHGGEAEFSRDIVRAMPSEDREALLAFLNSL</sequence>
<dbReference type="PROSITE" id="PS51007">
    <property type="entry name" value="CYTC"/>
    <property type="match status" value="1"/>
</dbReference>
<dbReference type="Gene3D" id="1.10.760.10">
    <property type="entry name" value="Cytochrome c-like domain"/>
    <property type="match status" value="1"/>
</dbReference>